<evidence type="ECO:0000313" key="2">
    <source>
        <dbReference type="Proteomes" id="UP000018418"/>
    </source>
</evidence>
<dbReference type="AlphaFoldDB" id="V2VT67"/>
<dbReference type="EMBL" id="AYEU01000006">
    <property type="protein sequence ID" value="ESK50929.1"/>
    <property type="molecule type" value="Genomic_DNA"/>
</dbReference>
<evidence type="ECO:0000313" key="1">
    <source>
        <dbReference type="EMBL" id="ESK50929.1"/>
    </source>
</evidence>
<comment type="caution">
    <text evidence="1">The sequence shown here is derived from an EMBL/GenBank/DDBJ whole genome shotgun (WGS) entry which is preliminary data.</text>
</comment>
<accession>V2VT67</accession>
<name>V2VT67_9GAMM</name>
<sequence length="81" mass="8716">MANSQQRITLTATPVQITNGSNYAFIQSANGHEFSVAAGDTMPAINNAWQQVKELGIAPPYSVWARSQTGYPMDIKIMSAG</sequence>
<dbReference type="Proteomes" id="UP000018418">
    <property type="component" value="Unassembled WGS sequence"/>
</dbReference>
<reference evidence="1 2" key="1">
    <citation type="submission" date="2013-10" db="EMBL/GenBank/DDBJ databases">
        <title>The Genome Sequence of Acinetobacter brisouii CIP 110357.</title>
        <authorList>
            <consortium name="The Broad Institute Genomics Platform"/>
            <consortium name="The Broad Institute Genome Sequencing Center for Infectious Disease"/>
            <person name="Cerqueira G."/>
            <person name="Feldgarden M."/>
            <person name="Courvalin P."/>
            <person name="Grillot-Courvalin C."/>
            <person name="Clermont D."/>
            <person name="Rocha E."/>
            <person name="Yoon E.-J."/>
            <person name="Nemec A."/>
            <person name="Young S.K."/>
            <person name="Zeng Q."/>
            <person name="Gargeya S."/>
            <person name="Fitzgerald M."/>
            <person name="Abouelleil A."/>
            <person name="Alvarado L."/>
            <person name="Berlin A.M."/>
            <person name="Chapman S.B."/>
            <person name="Gainer-Dewar J."/>
            <person name="Goldberg J."/>
            <person name="Gnerre S."/>
            <person name="Griggs A."/>
            <person name="Gujja S."/>
            <person name="Hansen M."/>
            <person name="Howarth C."/>
            <person name="Imamovic A."/>
            <person name="Ireland A."/>
            <person name="Larimer J."/>
            <person name="McCowan C."/>
            <person name="Murphy C."/>
            <person name="Pearson M."/>
            <person name="Poon T.W."/>
            <person name="Priest M."/>
            <person name="Roberts A."/>
            <person name="Saif S."/>
            <person name="Shea T."/>
            <person name="Sykes S."/>
            <person name="Wortman J."/>
            <person name="Nusbaum C."/>
            <person name="Birren B."/>
        </authorList>
    </citation>
    <scope>NUCLEOTIDE SEQUENCE [LARGE SCALE GENOMIC DNA]</scope>
    <source>
        <strain evidence="1 2">CIP 110357</strain>
    </source>
</reference>
<dbReference type="PATRIC" id="fig|1341683.3.peg.1416"/>
<organism evidence="1 2">
    <name type="scientific">Acinetobacter brisouii CIP 110357</name>
    <dbReference type="NCBI Taxonomy" id="1341683"/>
    <lineage>
        <taxon>Bacteria</taxon>
        <taxon>Pseudomonadati</taxon>
        <taxon>Pseudomonadota</taxon>
        <taxon>Gammaproteobacteria</taxon>
        <taxon>Moraxellales</taxon>
        <taxon>Moraxellaceae</taxon>
        <taxon>Acinetobacter</taxon>
    </lineage>
</organism>
<dbReference type="HOGENOM" id="CLU_2566019_0_0_6"/>
<proteinExistence type="predicted"/>
<keyword evidence="2" id="KW-1185">Reference proteome</keyword>
<gene>
    <name evidence="1" type="ORF">P255_01428</name>
</gene>
<dbReference type="RefSeq" id="WP_004904802.1">
    <property type="nucleotide sequence ID" value="NZ_BBTI01000026.1"/>
</dbReference>
<protein>
    <submittedName>
        <fullName evidence="1">Uncharacterized protein</fullName>
    </submittedName>
</protein>